<dbReference type="InterPro" id="IPR006140">
    <property type="entry name" value="D-isomer_DH_NAD-bd"/>
</dbReference>
<dbReference type="InterPro" id="IPR036291">
    <property type="entry name" value="NAD(P)-bd_dom_sf"/>
</dbReference>
<dbReference type="Pfam" id="PF02826">
    <property type="entry name" value="2-Hacid_dh_C"/>
    <property type="match status" value="1"/>
</dbReference>
<evidence type="ECO:0000313" key="6">
    <source>
        <dbReference type="Proteomes" id="UP001206312"/>
    </source>
</evidence>
<keyword evidence="6" id="KW-1185">Reference proteome</keyword>
<organism evidence="5 6">
    <name type="scientific">Robiginitalea marina</name>
    <dbReference type="NCBI Taxonomy" id="2954105"/>
    <lineage>
        <taxon>Bacteria</taxon>
        <taxon>Pseudomonadati</taxon>
        <taxon>Bacteroidota</taxon>
        <taxon>Flavobacteriia</taxon>
        <taxon>Flavobacteriales</taxon>
        <taxon>Flavobacteriaceae</taxon>
        <taxon>Robiginitalea</taxon>
    </lineage>
</organism>
<dbReference type="RefSeq" id="WP_252739915.1">
    <property type="nucleotide sequence ID" value="NZ_JAMXIB010000001.1"/>
</dbReference>
<evidence type="ECO:0000313" key="5">
    <source>
        <dbReference type="EMBL" id="MCO5723541.1"/>
    </source>
</evidence>
<dbReference type="SUPFAM" id="SSF52283">
    <property type="entry name" value="Formate/glycerate dehydrogenase catalytic domain-like"/>
    <property type="match status" value="1"/>
</dbReference>
<proteinExistence type="inferred from homology"/>
<sequence length="309" mass="34044">MAIILLRNDGQTGAWKEAFRKADPGLRVLEAGEDTDSGEILMAAVWKHPRGSLRQYPNLKGVHGLGAGVDFILEDPDLPTDIPVMRVVDPYLAADMAEFVLAQVMAHLKNLMAYKTQQAAVQWQPKPYRRIPEVTVGIMGLGKLGLAVSKLLLAAGFSVVGWTRESRPETRFPVFAGEGERGAFLKQAQVLVCLLPLTPETRGILNQGLLRELPAGAYLINVARGPLLVEPDLLRVLDEGILSGACLDVFEVEPLPESHPFWGHPLVHMTPHVASVSNPDSVVFQIVENYYRLLQGQPLKNRVSRHRGY</sequence>
<evidence type="ECO:0000256" key="1">
    <source>
        <dbReference type="ARBA" id="ARBA00005854"/>
    </source>
</evidence>
<feature type="domain" description="D-isomer specific 2-hydroxyacid dehydrogenase NAD-binding" evidence="4">
    <location>
        <begin position="102"/>
        <end position="274"/>
    </location>
</feature>
<comment type="caution">
    <text evidence="5">The sequence shown here is derived from an EMBL/GenBank/DDBJ whole genome shotgun (WGS) entry which is preliminary data.</text>
</comment>
<evidence type="ECO:0000259" key="4">
    <source>
        <dbReference type="Pfam" id="PF02826"/>
    </source>
</evidence>
<evidence type="ECO:0000256" key="2">
    <source>
        <dbReference type="ARBA" id="ARBA00023002"/>
    </source>
</evidence>
<dbReference type="SUPFAM" id="SSF51735">
    <property type="entry name" value="NAD(P)-binding Rossmann-fold domains"/>
    <property type="match status" value="1"/>
</dbReference>
<name>A0ABT1AU52_9FLAO</name>
<evidence type="ECO:0000256" key="3">
    <source>
        <dbReference type="ARBA" id="ARBA00023027"/>
    </source>
</evidence>
<keyword evidence="2" id="KW-0560">Oxidoreductase</keyword>
<dbReference type="PROSITE" id="PS00671">
    <property type="entry name" value="D_2_HYDROXYACID_DH_3"/>
    <property type="match status" value="1"/>
</dbReference>
<dbReference type="Proteomes" id="UP001206312">
    <property type="component" value="Unassembled WGS sequence"/>
</dbReference>
<dbReference type="PROSITE" id="PS00065">
    <property type="entry name" value="D_2_HYDROXYACID_DH_1"/>
    <property type="match status" value="1"/>
</dbReference>
<dbReference type="PANTHER" id="PTHR43333">
    <property type="entry name" value="2-HACID_DH_C DOMAIN-CONTAINING PROTEIN"/>
    <property type="match status" value="1"/>
</dbReference>
<dbReference type="EMBL" id="JAMXIB010000001">
    <property type="protein sequence ID" value="MCO5723541.1"/>
    <property type="molecule type" value="Genomic_DNA"/>
</dbReference>
<accession>A0ABT1AU52</accession>
<gene>
    <name evidence="5" type="ORF">NG653_01650</name>
</gene>
<protein>
    <submittedName>
        <fullName evidence="5">Glyoxylate/hydroxypyruvate reductase A</fullName>
    </submittedName>
</protein>
<dbReference type="Gene3D" id="3.40.50.720">
    <property type="entry name" value="NAD(P)-binding Rossmann-like Domain"/>
    <property type="match status" value="2"/>
</dbReference>
<keyword evidence="3" id="KW-0520">NAD</keyword>
<dbReference type="InterPro" id="IPR029753">
    <property type="entry name" value="D-isomer_DH_CS"/>
</dbReference>
<dbReference type="InterPro" id="IPR029752">
    <property type="entry name" value="D-isomer_DH_CS1"/>
</dbReference>
<dbReference type="CDD" id="cd12164">
    <property type="entry name" value="GDH_like_2"/>
    <property type="match status" value="1"/>
</dbReference>
<dbReference type="PANTHER" id="PTHR43333:SF1">
    <property type="entry name" value="D-ISOMER SPECIFIC 2-HYDROXYACID DEHYDROGENASE NAD-BINDING DOMAIN-CONTAINING PROTEIN"/>
    <property type="match status" value="1"/>
</dbReference>
<reference evidence="5 6" key="1">
    <citation type="submission" date="2022-06" db="EMBL/GenBank/DDBJ databases">
        <authorList>
            <person name="Xuan X."/>
        </authorList>
    </citation>
    <scope>NUCLEOTIDE SEQUENCE [LARGE SCALE GENOMIC DNA]</scope>
    <source>
        <strain evidence="5 6">2V75</strain>
    </source>
</reference>
<comment type="similarity">
    <text evidence="1">Belongs to the D-isomer specific 2-hydroxyacid dehydrogenase family.</text>
</comment>